<keyword evidence="2 4" id="KW-0808">Transferase</keyword>
<dbReference type="PANTHER" id="PTHR11783">
    <property type="entry name" value="SULFOTRANSFERASE SULT"/>
    <property type="match status" value="1"/>
</dbReference>
<dbReference type="GO" id="GO:0008146">
    <property type="term" value="F:sulfotransferase activity"/>
    <property type="evidence" value="ECO:0007669"/>
    <property type="project" value="InterPro"/>
</dbReference>
<organism evidence="4">
    <name type="scientific">Lepeophtheirus salmonis</name>
    <name type="common">Salmon louse</name>
    <name type="synonym">Caligus salmonis</name>
    <dbReference type="NCBI Taxonomy" id="72036"/>
    <lineage>
        <taxon>Eukaryota</taxon>
        <taxon>Metazoa</taxon>
        <taxon>Ecdysozoa</taxon>
        <taxon>Arthropoda</taxon>
        <taxon>Crustacea</taxon>
        <taxon>Multicrustacea</taxon>
        <taxon>Hexanauplia</taxon>
        <taxon>Copepoda</taxon>
        <taxon>Siphonostomatoida</taxon>
        <taxon>Caligidae</taxon>
        <taxon>Lepeophtheirus</taxon>
    </lineage>
</organism>
<evidence type="ECO:0000256" key="2">
    <source>
        <dbReference type="ARBA" id="ARBA00022679"/>
    </source>
</evidence>
<evidence type="ECO:0000313" key="4">
    <source>
        <dbReference type="EMBL" id="ADD38715.1"/>
    </source>
</evidence>
<comment type="similarity">
    <text evidence="1">Belongs to the sulfotransferase 1 family.</text>
</comment>
<accession>D3PJH9</accession>
<dbReference type="Pfam" id="PF00685">
    <property type="entry name" value="Sulfotransfer_1"/>
    <property type="match status" value="1"/>
</dbReference>
<proteinExistence type="evidence at transcript level"/>
<dbReference type="InterPro" id="IPR000863">
    <property type="entry name" value="Sulfotransferase_dom"/>
</dbReference>
<reference evidence="4" key="1">
    <citation type="submission" date="2010-03" db="EMBL/GenBank/DDBJ databases">
        <title>Atlantic Lepeophtheirus salmonis ESTs and full-length cDNAs.</title>
        <authorList>
            <person name="Yasuike M."/>
            <person name="von Schalburg K."/>
            <person name="Cooper G."/>
            <person name="Leong J."/>
            <person name="Nilsen F."/>
            <person name="Jones S.R.M."/>
            <person name="Koop B.F."/>
        </authorList>
    </citation>
    <scope>NUCLEOTIDE SEQUENCE</scope>
    <source>
        <strain evidence="4">Atlantic form</strain>
        <tissue evidence="4">Mixed tissue</tissue>
    </source>
</reference>
<dbReference type="Gene3D" id="3.40.50.300">
    <property type="entry name" value="P-loop containing nucleotide triphosphate hydrolases"/>
    <property type="match status" value="1"/>
</dbReference>
<sequence length="358" mass="42212">MEESFPFVFTPLKSDKPLLKDFKGYKEVLYKSNPGGWVVRHDYGELYAKEIYNMELRDDDVWVVTFPKSGTTWMQSILWLLLNDGKFPINKHMDEVSPHLELDQGTPKDEQRRKLMEKKEELPKEDPLRELIDKFIEKQNSTPVDLANSLPRTKRRLIKSHLPFCLLPPGVLKRNKVVFVYRDPRDVVISYYHHMRLISDSSFSGSLEDFFDYFIKDEVNCAPFWDYIHQVFTEGSKYKNNIHFVHFKDMKKDLRSVIEELIPFLDLNPENYDLNKIMEQVSIESMKKNATVEHSDTMVRLGLYNEDSGTFIRTGKSGGWKESFTPSMMKRMDLWTAEKTNGFRNLAMTKLYPNYNLD</sequence>
<evidence type="ECO:0000256" key="1">
    <source>
        <dbReference type="ARBA" id="ARBA00005771"/>
    </source>
</evidence>
<dbReference type="EMBL" id="BT121785">
    <property type="protein sequence ID" value="ADD38715.1"/>
    <property type="molecule type" value="mRNA"/>
</dbReference>
<protein>
    <submittedName>
        <fullName evidence="4">Sulfotransferase 1C3</fullName>
    </submittedName>
</protein>
<dbReference type="SUPFAM" id="SSF52540">
    <property type="entry name" value="P-loop containing nucleoside triphosphate hydrolases"/>
    <property type="match status" value="1"/>
</dbReference>
<feature type="domain" description="Sulfotransferase" evidence="3">
    <location>
        <begin position="58"/>
        <end position="343"/>
    </location>
</feature>
<evidence type="ECO:0000259" key="3">
    <source>
        <dbReference type="Pfam" id="PF00685"/>
    </source>
</evidence>
<dbReference type="OrthoDB" id="205623at2759"/>
<name>D3PJH9_LEPSM</name>
<gene>
    <name evidence="4" type="primary">ST1C3</name>
</gene>
<dbReference type="AlphaFoldDB" id="D3PJH9"/>
<dbReference type="InterPro" id="IPR027417">
    <property type="entry name" value="P-loop_NTPase"/>
</dbReference>